<organism evidence="3 4">
    <name type="scientific">Vibrio nitrifigilis</name>
    <dbReference type="NCBI Taxonomy" id="2789781"/>
    <lineage>
        <taxon>Bacteria</taxon>
        <taxon>Pseudomonadati</taxon>
        <taxon>Pseudomonadota</taxon>
        <taxon>Gammaproteobacteria</taxon>
        <taxon>Vibrionales</taxon>
        <taxon>Vibrionaceae</taxon>
        <taxon>Vibrio</taxon>
    </lineage>
</organism>
<sequence>MKILYVITGLDYGGAETQLLYLATEISKNHECLIVSLTEPKNIHTKFEAAGIPIVSLGMCAGKPSIQAIWRLKKVISSFGPDVVHSHMIHANLLCRMVRVFHKFKLINTAHNVYEGGRFLELLFSKTDFLCDLVTQVSPEGLSRYREKGLVKPHKSLFVRNAVELNQHLENKAQIRSDVRQELGIADDIFVFSIVGRLEPVKDHLNLFQAINSIKEKTFIVLVIGKGYLEDELKKAVQKFGIDTHVKFLGLRTDVDKVILSSDCFVLSSKYEGLPIAILEAMAAGLPIVSTEVGAVPEVVENKRNGILVSKENSERLGQALSDMMCFDDKTRAVMGECSKERIKDHFASAVISNEWMSVYLSVCTHSDLLI</sequence>
<dbReference type="EMBL" id="JADPMR010000001">
    <property type="protein sequence ID" value="MBF9001176.1"/>
    <property type="molecule type" value="Genomic_DNA"/>
</dbReference>
<dbReference type="InterPro" id="IPR028098">
    <property type="entry name" value="Glyco_trans_4-like_N"/>
</dbReference>
<keyword evidence="4" id="KW-1185">Reference proteome</keyword>
<dbReference type="PANTHER" id="PTHR12526">
    <property type="entry name" value="GLYCOSYLTRANSFERASE"/>
    <property type="match status" value="1"/>
</dbReference>
<protein>
    <submittedName>
        <fullName evidence="3">Glycosyltransferase</fullName>
    </submittedName>
</protein>
<evidence type="ECO:0000313" key="4">
    <source>
        <dbReference type="Proteomes" id="UP000597206"/>
    </source>
</evidence>
<reference evidence="3 4" key="1">
    <citation type="submission" date="2020-11" db="EMBL/GenBank/DDBJ databases">
        <title>Vibrio nitrifigilis sp. nov., a marine nitrogen-fixing bacterium isolated from the lagoon sediment of an islet inside an atoll.</title>
        <authorList>
            <person name="Wang L.-T."/>
            <person name="Shieh W.Y."/>
        </authorList>
    </citation>
    <scope>NUCLEOTIDE SEQUENCE [LARGE SCALE GENOMIC DNA]</scope>
    <source>
        <strain evidence="3 4">NFV-1</strain>
    </source>
</reference>
<comment type="caution">
    <text evidence="3">The sequence shown here is derived from an EMBL/GenBank/DDBJ whole genome shotgun (WGS) entry which is preliminary data.</text>
</comment>
<dbReference type="Proteomes" id="UP000597206">
    <property type="component" value="Unassembled WGS sequence"/>
</dbReference>
<feature type="domain" description="Glycosyltransferase subfamily 4-like N-terminal" evidence="2">
    <location>
        <begin position="12"/>
        <end position="166"/>
    </location>
</feature>
<proteinExistence type="predicted"/>
<dbReference type="Pfam" id="PF13439">
    <property type="entry name" value="Glyco_transf_4"/>
    <property type="match status" value="1"/>
</dbReference>
<evidence type="ECO:0000259" key="2">
    <source>
        <dbReference type="Pfam" id="PF13439"/>
    </source>
</evidence>
<evidence type="ECO:0000313" key="3">
    <source>
        <dbReference type="EMBL" id="MBF9001176.1"/>
    </source>
</evidence>
<dbReference type="Pfam" id="PF00534">
    <property type="entry name" value="Glycos_transf_1"/>
    <property type="match status" value="1"/>
</dbReference>
<dbReference type="RefSeq" id="WP_196123552.1">
    <property type="nucleotide sequence ID" value="NZ_JADPMR010000001.1"/>
</dbReference>
<dbReference type="InterPro" id="IPR001296">
    <property type="entry name" value="Glyco_trans_1"/>
</dbReference>
<dbReference type="Gene3D" id="3.40.50.2000">
    <property type="entry name" value="Glycogen Phosphorylase B"/>
    <property type="match status" value="2"/>
</dbReference>
<name>A0ABS0GFJ1_9VIBR</name>
<feature type="domain" description="Glycosyl transferase family 1" evidence="1">
    <location>
        <begin position="178"/>
        <end position="340"/>
    </location>
</feature>
<dbReference type="SUPFAM" id="SSF53756">
    <property type="entry name" value="UDP-Glycosyltransferase/glycogen phosphorylase"/>
    <property type="match status" value="1"/>
</dbReference>
<evidence type="ECO:0000259" key="1">
    <source>
        <dbReference type="Pfam" id="PF00534"/>
    </source>
</evidence>
<gene>
    <name evidence="3" type="ORF">I1A42_11530</name>
</gene>
<accession>A0ABS0GFJ1</accession>